<reference evidence="3" key="2">
    <citation type="submission" date="2015-01" db="EMBL/GenBank/DDBJ databases">
        <title>Evolutionary Origins and Diversification of the Mycorrhizal Mutualists.</title>
        <authorList>
            <consortium name="DOE Joint Genome Institute"/>
            <consortium name="Mycorrhizal Genomics Consortium"/>
            <person name="Kohler A."/>
            <person name="Kuo A."/>
            <person name="Nagy L.G."/>
            <person name="Floudas D."/>
            <person name="Copeland A."/>
            <person name="Barry K.W."/>
            <person name="Cichocki N."/>
            <person name="Veneault-Fourrey C."/>
            <person name="LaButti K."/>
            <person name="Lindquist E.A."/>
            <person name="Lipzen A."/>
            <person name="Lundell T."/>
            <person name="Morin E."/>
            <person name="Murat C."/>
            <person name="Riley R."/>
            <person name="Ohm R."/>
            <person name="Sun H."/>
            <person name="Tunlid A."/>
            <person name="Henrissat B."/>
            <person name="Grigoriev I.V."/>
            <person name="Hibbett D.S."/>
            <person name="Martin F."/>
        </authorList>
    </citation>
    <scope>NUCLEOTIDE SEQUENCE [LARGE SCALE GENOMIC DNA]</scope>
    <source>
        <strain evidence="3">UH-Slu-Lm8-n1</strain>
    </source>
</reference>
<dbReference type="InParanoid" id="A0A0D0AVZ1"/>
<evidence type="ECO:0000313" key="2">
    <source>
        <dbReference type="EMBL" id="KIK41994.1"/>
    </source>
</evidence>
<evidence type="ECO:0000313" key="3">
    <source>
        <dbReference type="Proteomes" id="UP000054485"/>
    </source>
</evidence>
<protein>
    <submittedName>
        <fullName evidence="2">Uncharacterized protein</fullName>
    </submittedName>
</protein>
<feature type="compositionally biased region" description="Polar residues" evidence="1">
    <location>
        <begin position="44"/>
        <end position="60"/>
    </location>
</feature>
<proteinExistence type="predicted"/>
<keyword evidence="3" id="KW-1185">Reference proteome</keyword>
<accession>A0A0D0AVZ1</accession>
<sequence>MLNGLQTLKKFPGDVILEKWVDDTLKAARGLILAAGKALPVLVSDSSPTKQKPTKVNHTQIPGKRKPKVQKLDTHILSTFDDDRYISAGEDKDSRKGGAKMHPLLRKVSKPCHLASDPTGEKLVWCIASHNSCSWRSVDTKGDG</sequence>
<evidence type="ECO:0000256" key="1">
    <source>
        <dbReference type="SAM" id="MobiDB-lite"/>
    </source>
</evidence>
<organism evidence="2 3">
    <name type="scientific">Suillus luteus UH-Slu-Lm8-n1</name>
    <dbReference type="NCBI Taxonomy" id="930992"/>
    <lineage>
        <taxon>Eukaryota</taxon>
        <taxon>Fungi</taxon>
        <taxon>Dikarya</taxon>
        <taxon>Basidiomycota</taxon>
        <taxon>Agaricomycotina</taxon>
        <taxon>Agaricomycetes</taxon>
        <taxon>Agaricomycetidae</taxon>
        <taxon>Boletales</taxon>
        <taxon>Suillineae</taxon>
        <taxon>Suillaceae</taxon>
        <taxon>Suillus</taxon>
    </lineage>
</organism>
<dbReference type="Proteomes" id="UP000054485">
    <property type="component" value="Unassembled WGS sequence"/>
</dbReference>
<dbReference type="OrthoDB" id="2685118at2759"/>
<name>A0A0D0AVZ1_9AGAM</name>
<reference evidence="2 3" key="1">
    <citation type="submission" date="2014-04" db="EMBL/GenBank/DDBJ databases">
        <authorList>
            <consortium name="DOE Joint Genome Institute"/>
            <person name="Kuo A."/>
            <person name="Ruytinx J."/>
            <person name="Rineau F."/>
            <person name="Colpaert J."/>
            <person name="Kohler A."/>
            <person name="Nagy L.G."/>
            <person name="Floudas D."/>
            <person name="Copeland A."/>
            <person name="Barry K.W."/>
            <person name="Cichocki N."/>
            <person name="Veneault-Fourrey C."/>
            <person name="LaButti K."/>
            <person name="Lindquist E.A."/>
            <person name="Lipzen A."/>
            <person name="Lundell T."/>
            <person name="Morin E."/>
            <person name="Murat C."/>
            <person name="Sun H."/>
            <person name="Tunlid A."/>
            <person name="Henrissat B."/>
            <person name="Grigoriev I.V."/>
            <person name="Hibbett D.S."/>
            <person name="Martin F."/>
            <person name="Nordberg H.P."/>
            <person name="Cantor M.N."/>
            <person name="Hua S.X."/>
        </authorList>
    </citation>
    <scope>NUCLEOTIDE SEQUENCE [LARGE SCALE GENOMIC DNA]</scope>
    <source>
        <strain evidence="2 3">UH-Slu-Lm8-n1</strain>
    </source>
</reference>
<dbReference type="HOGENOM" id="CLU_1797723_0_0_1"/>
<feature type="region of interest" description="Disordered" evidence="1">
    <location>
        <begin position="44"/>
        <end position="68"/>
    </location>
</feature>
<dbReference type="AlphaFoldDB" id="A0A0D0AVZ1"/>
<gene>
    <name evidence="2" type="ORF">CY34DRAFT_173014</name>
</gene>
<dbReference type="EMBL" id="KN835251">
    <property type="protein sequence ID" value="KIK41994.1"/>
    <property type="molecule type" value="Genomic_DNA"/>
</dbReference>